<evidence type="ECO:0000313" key="2">
    <source>
        <dbReference type="Proteomes" id="UP000054563"/>
    </source>
</evidence>
<dbReference type="AlphaFoldDB" id="A0A0J8RVZ1"/>
<dbReference type="EMBL" id="DS017008">
    <property type="protein sequence ID" value="KMU88962.1"/>
    <property type="molecule type" value="Genomic_DNA"/>
</dbReference>
<dbReference type="Proteomes" id="UP000054563">
    <property type="component" value="Unassembled WGS sequence"/>
</dbReference>
<dbReference type="VEuPathDB" id="FungiDB:CIHG_06763"/>
<name>A0A0J8RVZ1_COCIT</name>
<accession>A0A0J8RVZ1</accession>
<sequence>MFAYAHVTDLVPLMASTGAMEGLWFSVSSIVIDGEICAWMQQRHLHPNLRLYCSRREYVEEKRYTWSTRYIDEIDPYDKMPIKDFYADLYIYGGHADGRHYYPGSACITDKSRYSVRPRYINRSYAG</sequence>
<evidence type="ECO:0000313" key="1">
    <source>
        <dbReference type="EMBL" id="KMU88962.1"/>
    </source>
</evidence>
<organism evidence="1 2">
    <name type="scientific">Coccidioides immitis H538.4</name>
    <dbReference type="NCBI Taxonomy" id="396776"/>
    <lineage>
        <taxon>Eukaryota</taxon>
        <taxon>Fungi</taxon>
        <taxon>Dikarya</taxon>
        <taxon>Ascomycota</taxon>
        <taxon>Pezizomycotina</taxon>
        <taxon>Eurotiomycetes</taxon>
        <taxon>Eurotiomycetidae</taxon>
        <taxon>Onygenales</taxon>
        <taxon>Onygenaceae</taxon>
        <taxon>Coccidioides</taxon>
    </lineage>
</organism>
<proteinExistence type="predicted"/>
<gene>
    <name evidence="1" type="ORF">CIHG_06763</name>
</gene>
<protein>
    <submittedName>
        <fullName evidence="1">Uncharacterized protein</fullName>
    </submittedName>
</protein>
<reference evidence="2" key="1">
    <citation type="journal article" date="2010" name="Genome Res.">
        <title>Population genomic sequencing of Coccidioides fungi reveals recent hybridization and transposon control.</title>
        <authorList>
            <person name="Neafsey D.E."/>
            <person name="Barker B.M."/>
            <person name="Sharpton T.J."/>
            <person name="Stajich J.E."/>
            <person name="Park D.J."/>
            <person name="Whiston E."/>
            <person name="Hung C.-Y."/>
            <person name="McMahan C."/>
            <person name="White J."/>
            <person name="Sykes S."/>
            <person name="Heiman D."/>
            <person name="Young S."/>
            <person name="Zeng Q."/>
            <person name="Abouelleil A."/>
            <person name="Aftuck L."/>
            <person name="Bessette D."/>
            <person name="Brown A."/>
            <person name="FitzGerald M."/>
            <person name="Lui A."/>
            <person name="Macdonald J.P."/>
            <person name="Priest M."/>
            <person name="Orbach M.J."/>
            <person name="Galgiani J.N."/>
            <person name="Kirkland T.N."/>
            <person name="Cole G.T."/>
            <person name="Birren B.W."/>
            <person name="Henn M.R."/>
            <person name="Taylor J.W."/>
            <person name="Rounsley S.D."/>
        </authorList>
    </citation>
    <scope>NUCLEOTIDE SEQUENCE [LARGE SCALE GENOMIC DNA]</scope>
    <source>
        <strain evidence="2">H538.4</strain>
    </source>
</reference>